<dbReference type="Gene3D" id="3.40.50.150">
    <property type="entry name" value="Vaccinia Virus protein VP39"/>
    <property type="match status" value="1"/>
</dbReference>
<comment type="caution">
    <text evidence="11">The sequence shown here is derived from an EMBL/GenBank/DDBJ whole genome shotgun (WGS) entry which is preliminary data.</text>
</comment>
<dbReference type="EC" id="2.1.1.-" evidence="7"/>
<keyword evidence="2 7" id="KW-0698">rRNA processing</keyword>
<feature type="binding site" evidence="7 8">
    <location>
        <position position="63"/>
    </location>
    <ligand>
        <name>S-adenosyl-L-methionine</name>
        <dbReference type="ChEBI" id="CHEBI:59789"/>
    </ligand>
</feature>
<dbReference type="InterPro" id="IPR001737">
    <property type="entry name" value="KsgA/Erm"/>
</dbReference>
<dbReference type="GO" id="GO:0005737">
    <property type="term" value="C:cytoplasm"/>
    <property type="evidence" value="ECO:0007669"/>
    <property type="project" value="UniProtKB-SubCell"/>
</dbReference>
<protein>
    <recommendedName>
        <fullName evidence="7">Probable ribosomal RNA small subunit methyltransferase A</fullName>
        <ecNumber evidence="7">2.1.1.-</ecNumber>
    </recommendedName>
    <alternativeName>
        <fullName evidence="7">16S rRNA dimethyladenosine transferase</fullName>
    </alternativeName>
    <alternativeName>
        <fullName evidence="7">16S rRNA dimethylase</fullName>
    </alternativeName>
    <alternativeName>
        <fullName evidence="7">S-adenosylmethionine-6-N',N'-adenosyl(rRNA) dimethyltransferase</fullName>
    </alternativeName>
</protein>
<dbReference type="Proteomes" id="UP001597185">
    <property type="component" value="Unassembled WGS sequence"/>
</dbReference>
<feature type="binding site" evidence="7 8">
    <location>
        <position position="35"/>
    </location>
    <ligand>
        <name>S-adenosyl-L-methionine</name>
        <dbReference type="ChEBI" id="CHEBI:59789"/>
    </ligand>
</feature>
<feature type="region of interest" description="Disordered" evidence="9">
    <location>
        <begin position="1"/>
        <end position="28"/>
    </location>
</feature>
<dbReference type="InterPro" id="IPR011530">
    <property type="entry name" value="rRNA_adenine_dimethylase"/>
</dbReference>
<feature type="binding site" evidence="7 8">
    <location>
        <position position="37"/>
    </location>
    <ligand>
        <name>S-adenosyl-L-methionine</name>
        <dbReference type="ChEBI" id="CHEBI:59789"/>
    </ligand>
</feature>
<dbReference type="SMART" id="SM00650">
    <property type="entry name" value="rADc"/>
    <property type="match status" value="1"/>
</dbReference>
<feature type="domain" description="Ribosomal RNA adenine methylase transferase N-terminal" evidence="10">
    <location>
        <begin position="42"/>
        <end position="220"/>
    </location>
</feature>
<evidence type="ECO:0000256" key="3">
    <source>
        <dbReference type="ARBA" id="ARBA00022603"/>
    </source>
</evidence>
<name>A0ABD6BVT2_9EURY</name>
<dbReference type="GO" id="GO:0003723">
    <property type="term" value="F:RNA binding"/>
    <property type="evidence" value="ECO:0007669"/>
    <property type="project" value="UniProtKB-UniRule"/>
</dbReference>
<proteinExistence type="inferred from homology"/>
<keyword evidence="5 7" id="KW-0949">S-adenosyl-L-methionine</keyword>
<reference evidence="11 12" key="1">
    <citation type="journal article" date="2019" name="Int. J. Syst. Evol. Microbiol.">
        <title>The Global Catalogue of Microorganisms (GCM) 10K type strain sequencing project: providing services to taxonomists for standard genome sequencing and annotation.</title>
        <authorList>
            <consortium name="The Broad Institute Genomics Platform"/>
            <consortium name="The Broad Institute Genome Sequencing Center for Infectious Disease"/>
            <person name="Wu L."/>
            <person name="Ma J."/>
        </authorList>
    </citation>
    <scope>NUCLEOTIDE SEQUENCE [LARGE SCALE GENOMIC DNA]</scope>
    <source>
        <strain evidence="11 12">CGMCC 1.12689</strain>
    </source>
</reference>
<organism evidence="11 12">
    <name type="scientific">Halorubrum laminariae</name>
    <dbReference type="NCBI Taxonomy" id="1433523"/>
    <lineage>
        <taxon>Archaea</taxon>
        <taxon>Methanobacteriati</taxon>
        <taxon>Methanobacteriota</taxon>
        <taxon>Stenosarchaea group</taxon>
        <taxon>Halobacteria</taxon>
        <taxon>Halobacteriales</taxon>
        <taxon>Haloferacaceae</taxon>
        <taxon>Halorubrum</taxon>
    </lineage>
</organism>
<keyword evidence="4 7" id="KW-0808">Transferase</keyword>
<dbReference type="PANTHER" id="PTHR11727:SF7">
    <property type="entry name" value="DIMETHYLADENOSINE TRANSFERASE-RELATED"/>
    <property type="match status" value="1"/>
</dbReference>
<dbReference type="PANTHER" id="PTHR11727">
    <property type="entry name" value="DIMETHYLADENOSINE TRANSFERASE"/>
    <property type="match status" value="1"/>
</dbReference>
<keyword evidence="1 7" id="KW-0963">Cytoplasm</keyword>
<dbReference type="NCBIfam" id="TIGR00755">
    <property type="entry name" value="ksgA"/>
    <property type="match status" value="1"/>
</dbReference>
<dbReference type="SUPFAM" id="SSF53335">
    <property type="entry name" value="S-adenosyl-L-methionine-dependent methyltransferases"/>
    <property type="match status" value="1"/>
</dbReference>
<feature type="binding site" evidence="7 8">
    <location>
        <position position="138"/>
    </location>
    <ligand>
        <name>S-adenosyl-L-methionine</name>
        <dbReference type="ChEBI" id="CHEBI:59789"/>
    </ligand>
</feature>
<evidence type="ECO:0000256" key="7">
    <source>
        <dbReference type="HAMAP-Rule" id="MF_00607"/>
    </source>
</evidence>
<comment type="subcellular location">
    <subcellularLocation>
        <location evidence="7">Cytoplasm</location>
    </subcellularLocation>
</comment>
<sequence>MTDTSTGPEATYGGRDPDALARRAGARANPDRDQHFLVDDRVLDRIPTYLPDDADTSHVLEIGGGAGALTDRLLAVVARGSGNDDLESGVLSVIERDGAFADFLREEFAGAVDAGLLDVVEGDALDIELPPFTACVANLPYGVSSEIAFRLLPEKRPLVLMFQAEFADRMVASAGESAYGRLSVSAQHYADVEIAERVPKEAFDPQPAVESAVVRCTPRDPEYTVGDEAFFLRFVKALFTQRRKTVRNAIRNTSHISGLDEPEAVVDAADEDLLRQRPGNLEPKSFAALAELARECGSPTEA</sequence>
<dbReference type="EMBL" id="JBHUDB010000001">
    <property type="protein sequence ID" value="MFD1569131.1"/>
    <property type="molecule type" value="Genomic_DNA"/>
</dbReference>
<dbReference type="NCBIfam" id="NF011486">
    <property type="entry name" value="PRK14896.1-1"/>
    <property type="match status" value="1"/>
</dbReference>
<accession>A0ABD6BVT2</accession>
<evidence type="ECO:0000256" key="6">
    <source>
        <dbReference type="ARBA" id="ARBA00022884"/>
    </source>
</evidence>
<feature type="binding site" evidence="7 8">
    <location>
        <position position="95"/>
    </location>
    <ligand>
        <name>S-adenosyl-L-methionine</name>
        <dbReference type="ChEBI" id="CHEBI:59789"/>
    </ligand>
</feature>
<keyword evidence="3 7" id="KW-0489">Methyltransferase</keyword>
<dbReference type="HAMAP" id="MF_00607">
    <property type="entry name" value="16SrRNA_methyltr_A"/>
    <property type="match status" value="1"/>
</dbReference>
<feature type="binding site" evidence="7 8">
    <location>
        <position position="123"/>
    </location>
    <ligand>
        <name>S-adenosyl-L-methionine</name>
        <dbReference type="ChEBI" id="CHEBI:59789"/>
    </ligand>
</feature>
<evidence type="ECO:0000256" key="9">
    <source>
        <dbReference type="SAM" id="MobiDB-lite"/>
    </source>
</evidence>
<evidence type="ECO:0000259" key="10">
    <source>
        <dbReference type="SMART" id="SM00650"/>
    </source>
</evidence>
<evidence type="ECO:0000313" key="11">
    <source>
        <dbReference type="EMBL" id="MFD1569131.1"/>
    </source>
</evidence>
<evidence type="ECO:0000256" key="1">
    <source>
        <dbReference type="ARBA" id="ARBA00022490"/>
    </source>
</evidence>
<evidence type="ECO:0000256" key="5">
    <source>
        <dbReference type="ARBA" id="ARBA00022691"/>
    </source>
</evidence>
<evidence type="ECO:0000256" key="2">
    <source>
        <dbReference type="ARBA" id="ARBA00022552"/>
    </source>
</evidence>
<comment type="similarity">
    <text evidence="7">Belongs to the class I-like SAM-binding methyltransferase superfamily. rRNA adenine N(6)-methyltransferase family. RsmA subfamily.</text>
</comment>
<evidence type="ECO:0000313" key="12">
    <source>
        <dbReference type="Proteomes" id="UP001597185"/>
    </source>
</evidence>
<dbReference type="PROSITE" id="PS51689">
    <property type="entry name" value="SAM_RNA_A_N6_MT"/>
    <property type="match status" value="1"/>
</dbReference>
<dbReference type="InterPro" id="IPR020598">
    <property type="entry name" value="rRNA_Ade_methylase_Trfase_N"/>
</dbReference>
<dbReference type="InterPro" id="IPR023165">
    <property type="entry name" value="rRNA_Ade_diMease-like_C"/>
</dbReference>
<evidence type="ECO:0000256" key="4">
    <source>
        <dbReference type="ARBA" id="ARBA00022679"/>
    </source>
</evidence>
<dbReference type="Gene3D" id="1.10.8.100">
    <property type="entry name" value="Ribosomal RNA adenine dimethylase-like, domain 2"/>
    <property type="match status" value="1"/>
</dbReference>
<dbReference type="RefSeq" id="WP_256418443.1">
    <property type="nucleotide sequence ID" value="NZ_JANHDL010000006.1"/>
</dbReference>
<evidence type="ECO:0000256" key="8">
    <source>
        <dbReference type="PROSITE-ProRule" id="PRU01026"/>
    </source>
</evidence>
<keyword evidence="6 7" id="KW-0694">RNA-binding</keyword>
<gene>
    <name evidence="7" type="primary">rsmA</name>
    <name evidence="7" type="synonym">ksgA</name>
    <name evidence="11" type="ORF">ACFR9T_00730</name>
</gene>
<keyword evidence="12" id="KW-1185">Reference proteome</keyword>
<comment type="function">
    <text evidence="7">Specifically dimethylates two adjacent adenosines in the loop of a conserved hairpin near the 3'-end of 16S rRNA in the 30S particle. May play a critical role in biogenesis of 30S subunits.</text>
</comment>
<dbReference type="InterPro" id="IPR029063">
    <property type="entry name" value="SAM-dependent_MTases_sf"/>
</dbReference>
<dbReference type="GO" id="GO:0000179">
    <property type="term" value="F:rRNA (adenine-N6,N6-)-dimethyltransferase activity"/>
    <property type="evidence" value="ECO:0007669"/>
    <property type="project" value="UniProtKB-UniRule"/>
</dbReference>
<dbReference type="AlphaFoldDB" id="A0ABD6BVT2"/>
<dbReference type="Pfam" id="PF00398">
    <property type="entry name" value="RrnaAD"/>
    <property type="match status" value="1"/>
</dbReference>